<evidence type="ECO:0000256" key="4">
    <source>
        <dbReference type="ARBA" id="ARBA00023254"/>
    </source>
</evidence>
<dbReference type="GO" id="GO:0051598">
    <property type="term" value="P:meiotic recombination checkpoint signaling"/>
    <property type="evidence" value="ECO:0007669"/>
    <property type="project" value="TreeGrafter"/>
</dbReference>
<name>A0A1I7ZZG5_9BILA</name>
<sequence length="436" mass="49219">MCGKESSFVCFEDGDLTRMPTMCQDAEMKEDSVLDLTHGHVEIRIRPKFRLQQGIHYDEICASISGSFTLHNCRPIDIPEGLPFSAEVDRITVHLPALPEFANPRLTAEQIRSLPCSYYKLTTESPVPFEIDTGDEEGAISSHQVELPNYEYEDIWENLIYSDNVKSEMIAYIEALMRLSAAGVNTNIINMNRLVLLHGPPGTGKTSFCKGIAQRLSIRLNNTFKRSVMVEINSHSLFSRWFSESGKLVQKMFEQIEALTEDKYRMVFVLIDEVESLSMSRKTAMNRNEPSDAVRVVNALLTQIDRVRKRPNVLIFTTSNLTEVMDDAFVDRADIVRYLGRPSVQAVSGILTSCISELERVGMLINELSAEQHRELLIDLSTLITEKNLSARTVRQIPVQAMAQTLKSNNIVTRHQFFESCRRIVASAKSGSSDSE</sequence>
<keyword evidence="7" id="KW-1185">Reference proteome</keyword>
<comment type="similarity">
    <text evidence="1">Belongs to the AAA ATPase family. PCH2 subfamily.</text>
</comment>
<proteinExistence type="inferred from homology"/>
<dbReference type="InterPro" id="IPR027417">
    <property type="entry name" value="P-loop_NTPase"/>
</dbReference>
<organism evidence="7 8">
    <name type="scientific">Steinernema glaseri</name>
    <dbReference type="NCBI Taxonomy" id="37863"/>
    <lineage>
        <taxon>Eukaryota</taxon>
        <taxon>Metazoa</taxon>
        <taxon>Ecdysozoa</taxon>
        <taxon>Nematoda</taxon>
        <taxon>Chromadorea</taxon>
        <taxon>Rhabditida</taxon>
        <taxon>Tylenchina</taxon>
        <taxon>Panagrolaimomorpha</taxon>
        <taxon>Strongyloidoidea</taxon>
        <taxon>Steinernematidae</taxon>
        <taxon>Steinernema</taxon>
    </lineage>
</organism>
<dbReference type="InterPro" id="IPR003959">
    <property type="entry name" value="ATPase_AAA_core"/>
</dbReference>
<dbReference type="GO" id="GO:0005634">
    <property type="term" value="C:nucleus"/>
    <property type="evidence" value="ECO:0007669"/>
    <property type="project" value="TreeGrafter"/>
</dbReference>
<dbReference type="GO" id="GO:0016887">
    <property type="term" value="F:ATP hydrolysis activity"/>
    <property type="evidence" value="ECO:0007669"/>
    <property type="project" value="InterPro"/>
</dbReference>
<dbReference type="FunFam" id="3.40.50.300:FF:001494">
    <property type="entry name" value="Pachytene checkpoint component Pch2"/>
    <property type="match status" value="1"/>
</dbReference>
<evidence type="ECO:0000313" key="7">
    <source>
        <dbReference type="Proteomes" id="UP000095287"/>
    </source>
</evidence>
<keyword evidence="4" id="KW-0469">Meiosis</keyword>
<dbReference type="Proteomes" id="UP000095287">
    <property type="component" value="Unplaced"/>
</dbReference>
<dbReference type="Gene3D" id="3.40.50.300">
    <property type="entry name" value="P-loop containing nucleotide triphosphate hydrolases"/>
    <property type="match status" value="1"/>
</dbReference>
<evidence type="ECO:0000256" key="3">
    <source>
        <dbReference type="ARBA" id="ARBA00022840"/>
    </source>
</evidence>
<keyword evidence="2 5" id="KW-0547">Nucleotide-binding</keyword>
<evidence type="ECO:0000259" key="6">
    <source>
        <dbReference type="SMART" id="SM00382"/>
    </source>
</evidence>
<evidence type="ECO:0000256" key="5">
    <source>
        <dbReference type="RuleBase" id="RU003651"/>
    </source>
</evidence>
<dbReference type="InterPro" id="IPR044539">
    <property type="entry name" value="Pch2-like"/>
</dbReference>
<dbReference type="Pfam" id="PF00004">
    <property type="entry name" value="AAA"/>
    <property type="match status" value="1"/>
</dbReference>
<dbReference type="GO" id="GO:0005524">
    <property type="term" value="F:ATP binding"/>
    <property type="evidence" value="ECO:0007669"/>
    <property type="project" value="UniProtKB-KW"/>
</dbReference>
<evidence type="ECO:0000256" key="2">
    <source>
        <dbReference type="ARBA" id="ARBA00022741"/>
    </source>
</evidence>
<evidence type="ECO:0000256" key="1">
    <source>
        <dbReference type="ARBA" id="ARBA00007271"/>
    </source>
</evidence>
<dbReference type="WBParaSite" id="L893_g31117.t1">
    <property type="protein sequence ID" value="L893_g31117.t1"/>
    <property type="gene ID" value="L893_g31117"/>
</dbReference>
<dbReference type="PANTHER" id="PTHR45991">
    <property type="entry name" value="PACHYTENE CHECKPOINT PROTEIN 2"/>
    <property type="match status" value="1"/>
</dbReference>
<keyword evidence="3 5" id="KW-0067">ATP-binding</keyword>
<feature type="domain" description="AAA+ ATPase" evidence="6">
    <location>
        <begin position="191"/>
        <end position="343"/>
    </location>
</feature>
<reference evidence="8" key="1">
    <citation type="submission" date="2016-11" db="UniProtKB">
        <authorList>
            <consortium name="WormBaseParasite"/>
        </authorList>
    </citation>
    <scope>IDENTIFICATION</scope>
</reference>
<dbReference type="PROSITE" id="PS00674">
    <property type="entry name" value="AAA"/>
    <property type="match status" value="1"/>
</dbReference>
<dbReference type="InterPro" id="IPR003960">
    <property type="entry name" value="ATPase_AAA_CS"/>
</dbReference>
<accession>A0A1I7ZZG5</accession>
<dbReference type="PANTHER" id="PTHR45991:SF1">
    <property type="entry name" value="PACHYTENE CHECKPOINT PROTEIN 2 HOMOLOG"/>
    <property type="match status" value="1"/>
</dbReference>
<dbReference type="GO" id="GO:0005694">
    <property type="term" value="C:chromosome"/>
    <property type="evidence" value="ECO:0007669"/>
    <property type="project" value="TreeGrafter"/>
</dbReference>
<dbReference type="SUPFAM" id="SSF52540">
    <property type="entry name" value="P-loop containing nucleoside triphosphate hydrolases"/>
    <property type="match status" value="1"/>
</dbReference>
<dbReference type="InterPro" id="IPR003593">
    <property type="entry name" value="AAA+_ATPase"/>
</dbReference>
<evidence type="ECO:0000313" key="8">
    <source>
        <dbReference type="WBParaSite" id="L893_g31117.t1"/>
    </source>
</evidence>
<dbReference type="GO" id="GO:0007131">
    <property type="term" value="P:reciprocal meiotic recombination"/>
    <property type="evidence" value="ECO:0007669"/>
    <property type="project" value="TreeGrafter"/>
</dbReference>
<dbReference type="AlphaFoldDB" id="A0A1I7ZZG5"/>
<protein>
    <submittedName>
        <fullName evidence="8">AAA domain-containing protein</fullName>
    </submittedName>
</protein>
<dbReference type="SMART" id="SM00382">
    <property type="entry name" value="AAA"/>
    <property type="match status" value="1"/>
</dbReference>